<evidence type="ECO:0000256" key="1">
    <source>
        <dbReference type="SAM" id="MobiDB-lite"/>
    </source>
</evidence>
<feature type="region of interest" description="Disordered" evidence="1">
    <location>
        <begin position="73"/>
        <end position="108"/>
    </location>
</feature>
<dbReference type="KEGG" id="wna:KA717_18605"/>
<accession>A0A977L4H8</accession>
<proteinExistence type="predicted"/>
<feature type="compositionally biased region" description="Basic residues" evidence="1">
    <location>
        <begin position="76"/>
        <end position="89"/>
    </location>
</feature>
<evidence type="ECO:0000313" key="2">
    <source>
        <dbReference type="EMBL" id="UXE64310.1"/>
    </source>
</evidence>
<name>A0A977L4H8_9CYAN</name>
<reference evidence="2" key="1">
    <citation type="submission" date="2021-04" db="EMBL/GenBank/DDBJ databases">
        <title>Genome sequence of Woronichinia naegeliana from Washington state freshwater lake bloom.</title>
        <authorList>
            <person name="Dreher T.W."/>
        </authorList>
    </citation>
    <scope>NUCLEOTIDE SEQUENCE</scope>
    <source>
        <strain evidence="2">WA131</strain>
    </source>
</reference>
<dbReference type="EMBL" id="CP073041">
    <property type="protein sequence ID" value="UXE64310.1"/>
    <property type="molecule type" value="Genomic_DNA"/>
</dbReference>
<gene>
    <name evidence="2" type="ORF">KA717_18605</name>
</gene>
<sequence>MQSLTIISIKNEERLSMLKKLFGGKKEQFFAQIDESQLATAEAPDQAEVTPEPVAVVEETVVIAAETVVAETPAPKAKKTPVKKSKAAKTAKTTVAPTPAPVAKAPAPVDPKEVAFASQYLITQTLSRRLPGPSLNKYKDIARQVTKR</sequence>
<feature type="compositionally biased region" description="Low complexity" evidence="1">
    <location>
        <begin position="90"/>
        <end position="107"/>
    </location>
</feature>
<organism evidence="2">
    <name type="scientific">Woronichinia naegeliana WA131</name>
    <dbReference type="NCBI Taxonomy" id="2824559"/>
    <lineage>
        <taxon>Bacteria</taxon>
        <taxon>Bacillati</taxon>
        <taxon>Cyanobacteriota</taxon>
        <taxon>Cyanophyceae</taxon>
        <taxon>Synechococcales</taxon>
        <taxon>Coelosphaeriaceae</taxon>
        <taxon>Woronichinia</taxon>
    </lineage>
</organism>
<dbReference type="AlphaFoldDB" id="A0A977L4H8"/>
<protein>
    <submittedName>
        <fullName evidence="2">Uncharacterized protein</fullName>
    </submittedName>
</protein>
<dbReference type="Proteomes" id="UP001065613">
    <property type="component" value="Chromosome"/>
</dbReference>